<comment type="subunit">
    <text evidence="10">Monomer.</text>
</comment>
<keyword evidence="4 10" id="KW-0808">Transferase</keyword>
<comment type="caution">
    <text evidence="14">The sequence shown here is derived from an EMBL/GenBank/DDBJ whole genome shotgun (WGS) entry which is preliminary data.</text>
</comment>
<evidence type="ECO:0000256" key="13">
    <source>
        <dbReference type="RuleBase" id="RU003785"/>
    </source>
</evidence>
<comment type="caution">
    <text evidence="10">Lacks conserved residue(s) required for the propagation of feature annotation.</text>
</comment>
<evidence type="ECO:0000256" key="8">
    <source>
        <dbReference type="ARBA" id="ARBA00022842"/>
    </source>
</evidence>
<dbReference type="EC" id="2.5.1.75" evidence="10"/>
<proteinExistence type="inferred from homology"/>
<name>A0A3E2NHG3_9FIRM</name>
<evidence type="ECO:0000256" key="1">
    <source>
        <dbReference type="ARBA" id="ARBA00001946"/>
    </source>
</evidence>
<evidence type="ECO:0000313" key="15">
    <source>
        <dbReference type="Proteomes" id="UP000260680"/>
    </source>
</evidence>
<evidence type="ECO:0000256" key="9">
    <source>
        <dbReference type="ARBA" id="ARBA00049563"/>
    </source>
</evidence>
<accession>A0A3E2NHG3</accession>
<evidence type="ECO:0000256" key="3">
    <source>
        <dbReference type="ARBA" id="ARBA00005842"/>
    </source>
</evidence>
<organism evidence="14 15">
    <name type="scientific">Lacrimispora amygdalina</name>
    <dbReference type="NCBI Taxonomy" id="253257"/>
    <lineage>
        <taxon>Bacteria</taxon>
        <taxon>Bacillati</taxon>
        <taxon>Bacillota</taxon>
        <taxon>Clostridia</taxon>
        <taxon>Lachnospirales</taxon>
        <taxon>Lachnospiraceae</taxon>
        <taxon>Lacrimispora</taxon>
    </lineage>
</organism>
<dbReference type="EMBL" id="QOHO01000011">
    <property type="protein sequence ID" value="RFZ80446.1"/>
    <property type="molecule type" value="Genomic_DNA"/>
</dbReference>
<dbReference type="GO" id="GO:0006400">
    <property type="term" value="P:tRNA modification"/>
    <property type="evidence" value="ECO:0007669"/>
    <property type="project" value="TreeGrafter"/>
</dbReference>
<feature type="site" description="Interaction with substrate tRNA" evidence="10">
    <location>
        <position position="123"/>
    </location>
</feature>
<dbReference type="InterPro" id="IPR018022">
    <property type="entry name" value="IPT"/>
</dbReference>
<comment type="similarity">
    <text evidence="3 10 13">Belongs to the IPP transferase family.</text>
</comment>
<comment type="catalytic activity">
    <reaction evidence="9 10 11">
        <text>adenosine(37) in tRNA + dimethylallyl diphosphate = N(6)-dimethylallyladenosine(37) in tRNA + diphosphate</text>
        <dbReference type="Rhea" id="RHEA:26482"/>
        <dbReference type="Rhea" id="RHEA-COMP:10162"/>
        <dbReference type="Rhea" id="RHEA-COMP:10375"/>
        <dbReference type="ChEBI" id="CHEBI:33019"/>
        <dbReference type="ChEBI" id="CHEBI:57623"/>
        <dbReference type="ChEBI" id="CHEBI:74411"/>
        <dbReference type="ChEBI" id="CHEBI:74415"/>
        <dbReference type="EC" id="2.5.1.75"/>
    </reaction>
</comment>
<dbReference type="OrthoDB" id="9776390at2"/>
<dbReference type="Gene3D" id="3.40.50.300">
    <property type="entry name" value="P-loop containing nucleotide triphosphate hydrolases"/>
    <property type="match status" value="1"/>
</dbReference>
<dbReference type="Pfam" id="PF01715">
    <property type="entry name" value="IPPT"/>
    <property type="match status" value="1"/>
</dbReference>
<dbReference type="GO" id="GO:0052381">
    <property type="term" value="F:tRNA dimethylallyltransferase activity"/>
    <property type="evidence" value="ECO:0007669"/>
    <property type="project" value="UniProtKB-UniRule"/>
</dbReference>
<keyword evidence="5 10" id="KW-0819">tRNA processing</keyword>
<dbReference type="SUPFAM" id="SSF52540">
    <property type="entry name" value="P-loop containing nucleoside triphosphate hydrolases"/>
    <property type="match status" value="2"/>
</dbReference>
<feature type="binding site" evidence="10">
    <location>
        <begin position="9"/>
        <end position="16"/>
    </location>
    <ligand>
        <name>ATP</name>
        <dbReference type="ChEBI" id="CHEBI:30616"/>
    </ligand>
</feature>
<evidence type="ECO:0000256" key="5">
    <source>
        <dbReference type="ARBA" id="ARBA00022694"/>
    </source>
</evidence>
<evidence type="ECO:0000256" key="12">
    <source>
        <dbReference type="RuleBase" id="RU003784"/>
    </source>
</evidence>
<dbReference type="Gene3D" id="1.10.20.140">
    <property type="match status" value="1"/>
</dbReference>
<evidence type="ECO:0000256" key="10">
    <source>
        <dbReference type="HAMAP-Rule" id="MF_00185"/>
    </source>
</evidence>
<keyword evidence="7 10" id="KW-0067">ATP-binding</keyword>
<evidence type="ECO:0000256" key="4">
    <source>
        <dbReference type="ARBA" id="ARBA00022679"/>
    </source>
</evidence>
<evidence type="ECO:0000313" key="14">
    <source>
        <dbReference type="EMBL" id="RFZ80446.1"/>
    </source>
</evidence>
<evidence type="ECO:0000256" key="11">
    <source>
        <dbReference type="RuleBase" id="RU003783"/>
    </source>
</evidence>
<comment type="function">
    <text evidence="2 10 12">Catalyzes the transfer of a dimethylallyl group onto the adenine at position 37 in tRNAs that read codons beginning with uridine, leading to the formation of N6-(dimethylallyl)adenosine (i(6)A).</text>
</comment>
<reference evidence="14 15" key="1">
    <citation type="submission" date="2018-07" db="EMBL/GenBank/DDBJ databases">
        <title>New species, Clostridium PI-S10-A1B.</title>
        <authorList>
            <person name="Krishna G."/>
            <person name="Summeta K."/>
            <person name="Shikha S."/>
            <person name="Prabhu P.B."/>
            <person name="Suresh K."/>
        </authorList>
    </citation>
    <scope>NUCLEOTIDE SEQUENCE [LARGE SCALE GENOMIC DNA]</scope>
    <source>
        <strain evidence="14 15">PI-S10-A1B</strain>
    </source>
</reference>
<dbReference type="HAMAP" id="MF_00185">
    <property type="entry name" value="IPP_trans"/>
    <property type="match status" value="1"/>
</dbReference>
<feature type="region of interest" description="Interaction with substrate tRNA" evidence="10">
    <location>
        <begin position="34"/>
        <end position="37"/>
    </location>
</feature>
<evidence type="ECO:0000256" key="7">
    <source>
        <dbReference type="ARBA" id="ARBA00022840"/>
    </source>
</evidence>
<dbReference type="InterPro" id="IPR039657">
    <property type="entry name" value="Dimethylallyltransferase"/>
</dbReference>
<comment type="cofactor">
    <cofactor evidence="1 10">
        <name>Mg(2+)</name>
        <dbReference type="ChEBI" id="CHEBI:18420"/>
    </cofactor>
</comment>
<feature type="binding site" evidence="10">
    <location>
        <begin position="11"/>
        <end position="16"/>
    </location>
    <ligand>
        <name>substrate</name>
    </ligand>
</feature>
<dbReference type="InterPro" id="IPR027417">
    <property type="entry name" value="P-loop_NTPase"/>
</dbReference>
<evidence type="ECO:0000256" key="6">
    <source>
        <dbReference type="ARBA" id="ARBA00022741"/>
    </source>
</evidence>
<dbReference type="NCBIfam" id="TIGR00174">
    <property type="entry name" value="miaA"/>
    <property type="match status" value="1"/>
</dbReference>
<evidence type="ECO:0000256" key="2">
    <source>
        <dbReference type="ARBA" id="ARBA00003213"/>
    </source>
</evidence>
<dbReference type="PANTHER" id="PTHR11088:SF60">
    <property type="entry name" value="TRNA DIMETHYLALLYLTRANSFERASE"/>
    <property type="match status" value="1"/>
</dbReference>
<keyword evidence="6 10" id="KW-0547">Nucleotide-binding</keyword>
<dbReference type="Proteomes" id="UP000260680">
    <property type="component" value="Unassembled WGS sequence"/>
</dbReference>
<feature type="site" description="Interaction with substrate tRNA" evidence="10">
    <location>
        <position position="100"/>
    </location>
</feature>
<protein>
    <recommendedName>
        <fullName evidence="10">tRNA dimethylallyltransferase</fullName>
        <ecNumber evidence="10">2.5.1.75</ecNumber>
    </recommendedName>
    <alternativeName>
        <fullName evidence="10">Dimethylallyl diphosphate:tRNA dimethylallyltransferase</fullName>
        <shortName evidence="10">DMAPP:tRNA dimethylallyltransferase</shortName>
        <shortName evidence="10">DMATase</shortName>
    </alternativeName>
    <alternativeName>
        <fullName evidence="10">Isopentenyl-diphosphate:tRNA isopentenyltransferase</fullName>
        <shortName evidence="10">IPP transferase</shortName>
        <shortName evidence="10">IPPT</shortName>
        <shortName evidence="10">IPTase</shortName>
    </alternativeName>
</protein>
<dbReference type="GO" id="GO:0005524">
    <property type="term" value="F:ATP binding"/>
    <property type="evidence" value="ECO:0007669"/>
    <property type="project" value="UniProtKB-UniRule"/>
</dbReference>
<keyword evidence="8 10" id="KW-0460">Magnesium</keyword>
<dbReference type="AlphaFoldDB" id="A0A3E2NHG3"/>
<dbReference type="PANTHER" id="PTHR11088">
    <property type="entry name" value="TRNA DIMETHYLALLYLTRANSFERASE"/>
    <property type="match status" value="1"/>
</dbReference>
<sequence>MKPLIIITGPTAAGKTDLSVRLAQAIGGEIISADSMQVYRHMDIGSAKITEEEKKGIPHYLIDVLDPEEEFNVAVFQKMAKAAVNTIYSHGNIPIVTGGTGFYIQALLYDIDFTETGEDSSIREELETMGREKGGEYLHELLHKIDPDSAAEIHPNNKKRVIRAIEYFRQTGEKISEHNRREREKSSPYDFLYYTVNMDREVLYQRIDRRVDLMMERGLVSEVKRLKEMGCTREMVSMQGLGYKEILDYLQGICTLEEAVYILKRDTRHFAKRQITWFKRERDVRNIFLPDFDYDLDRVLKKIVQDTNEIIGLEKC</sequence>
<gene>
    <name evidence="10" type="primary">miaA</name>
    <name evidence="14" type="ORF">DS742_02715</name>
</gene>